<dbReference type="PANTHER" id="PTHR47235">
    <property type="entry name" value="BLR6548 PROTEIN"/>
    <property type="match status" value="1"/>
</dbReference>
<dbReference type="RefSeq" id="WP_380230663.1">
    <property type="nucleotide sequence ID" value="NZ_JBHTAJ010000009.1"/>
</dbReference>
<organism evidence="4 5">
    <name type="scientific">Kitasatospora paranensis</name>
    <dbReference type="NCBI Taxonomy" id="258053"/>
    <lineage>
        <taxon>Bacteria</taxon>
        <taxon>Bacillati</taxon>
        <taxon>Actinomycetota</taxon>
        <taxon>Actinomycetes</taxon>
        <taxon>Kitasatosporales</taxon>
        <taxon>Streptomycetaceae</taxon>
        <taxon>Kitasatospora</taxon>
    </lineage>
</organism>
<dbReference type="PANTHER" id="PTHR47235:SF1">
    <property type="entry name" value="BLR6548 PROTEIN"/>
    <property type="match status" value="1"/>
</dbReference>
<dbReference type="InterPro" id="IPR028081">
    <property type="entry name" value="Leu-bd"/>
</dbReference>
<dbReference type="Gene3D" id="3.40.50.2300">
    <property type="match status" value="3"/>
</dbReference>
<dbReference type="SUPFAM" id="SSF53822">
    <property type="entry name" value="Periplasmic binding protein-like I"/>
    <property type="match status" value="1"/>
</dbReference>
<dbReference type="InterPro" id="IPR028082">
    <property type="entry name" value="Peripla_BP_I"/>
</dbReference>
<feature type="domain" description="Leucine-binding protein" evidence="3">
    <location>
        <begin position="60"/>
        <end position="423"/>
    </location>
</feature>
<dbReference type="Pfam" id="PF13458">
    <property type="entry name" value="Peripla_BP_6"/>
    <property type="match status" value="1"/>
</dbReference>
<evidence type="ECO:0000259" key="3">
    <source>
        <dbReference type="Pfam" id="PF13458"/>
    </source>
</evidence>
<accession>A0ABW2FT94</accession>
<evidence type="ECO:0000256" key="1">
    <source>
        <dbReference type="ARBA" id="ARBA00010062"/>
    </source>
</evidence>
<dbReference type="CDD" id="cd06341">
    <property type="entry name" value="PBP1_ABC_ligand_binding-like"/>
    <property type="match status" value="1"/>
</dbReference>
<comment type="similarity">
    <text evidence="1">Belongs to the leucine-binding protein family.</text>
</comment>
<keyword evidence="2" id="KW-0732">Signal</keyword>
<evidence type="ECO:0000256" key="2">
    <source>
        <dbReference type="ARBA" id="ARBA00022729"/>
    </source>
</evidence>
<sequence>MPLTGPARAARRARRAGAALGAALLLTVAGCGTRLPPSAFGGPAAAGSGGAADTGVTRGSIKVGVITSLTSPVGSETFAGPRYGALAFFRALNDAGGLHGRSVQVVTCDDGGSGIGNQDCVHRLIDREQVFALVSGSVLDYAGAPYVSSKGVPDVGGQPIGTEYERWPHLYGIYGSSAPRDGRAVGWDGTLYQSTEVYRFFKERLGARSAAVVSYDQADSARYARQIADGLRAEGYRVLTQTVDLAVPGFQAVAAAMKADGSELLFDAMDTRGNAALCQALDAAGVKLKAKVTNVQNWTATVGTDYRASPGCRNALWATSASRNYEDVRYPAVQAFRNAMARYYPERQGLLSAWELEGWAGAQWLTDAMDPCGSDLTRACVEHFMNSGTPYDAHGLLLPAAFTHAPRPSGPTRACLDAARWDDSANDGRGGWVTQVPDMTTTCFEVPQLPYRP</sequence>
<keyword evidence="5" id="KW-1185">Reference proteome</keyword>
<protein>
    <submittedName>
        <fullName evidence="4">ABC transporter substrate-binding protein</fullName>
    </submittedName>
</protein>
<reference evidence="5" key="1">
    <citation type="journal article" date="2019" name="Int. J. Syst. Evol. Microbiol.">
        <title>The Global Catalogue of Microorganisms (GCM) 10K type strain sequencing project: providing services to taxonomists for standard genome sequencing and annotation.</title>
        <authorList>
            <consortium name="The Broad Institute Genomics Platform"/>
            <consortium name="The Broad Institute Genome Sequencing Center for Infectious Disease"/>
            <person name="Wu L."/>
            <person name="Ma J."/>
        </authorList>
    </citation>
    <scope>NUCLEOTIDE SEQUENCE [LARGE SCALE GENOMIC DNA]</scope>
    <source>
        <strain evidence="5">CGMCC 1.12859</strain>
    </source>
</reference>
<dbReference type="Proteomes" id="UP001596435">
    <property type="component" value="Unassembled WGS sequence"/>
</dbReference>
<name>A0ABW2FT94_9ACTN</name>
<evidence type="ECO:0000313" key="4">
    <source>
        <dbReference type="EMBL" id="MFC7179252.1"/>
    </source>
</evidence>
<proteinExistence type="inferred from homology"/>
<gene>
    <name evidence="4" type="ORF">ACFQMG_06705</name>
</gene>
<dbReference type="EMBL" id="JBHTAJ010000009">
    <property type="protein sequence ID" value="MFC7179252.1"/>
    <property type="molecule type" value="Genomic_DNA"/>
</dbReference>
<comment type="caution">
    <text evidence="4">The sequence shown here is derived from an EMBL/GenBank/DDBJ whole genome shotgun (WGS) entry which is preliminary data.</text>
</comment>
<evidence type="ECO:0000313" key="5">
    <source>
        <dbReference type="Proteomes" id="UP001596435"/>
    </source>
</evidence>